<dbReference type="PANTHER" id="PTHR31744">
    <property type="entry name" value="PROTEIN CUP-SHAPED COTYLEDON 2-RELATED"/>
    <property type="match status" value="1"/>
</dbReference>
<dbReference type="Proteomes" id="UP000734854">
    <property type="component" value="Unassembled WGS sequence"/>
</dbReference>
<keyword evidence="4" id="KW-0804">Transcription</keyword>
<name>A0A8J5G3X9_ZINOF</name>
<keyword evidence="2" id="KW-0805">Transcription regulation</keyword>
<dbReference type="PANTHER" id="PTHR31744:SF210">
    <property type="entry name" value="NAC DOMAIN-CONTAINING PROTEIN 86-LIKE"/>
    <property type="match status" value="1"/>
</dbReference>
<proteinExistence type="predicted"/>
<evidence type="ECO:0000256" key="4">
    <source>
        <dbReference type="ARBA" id="ARBA00023163"/>
    </source>
</evidence>
<evidence type="ECO:0000256" key="3">
    <source>
        <dbReference type="ARBA" id="ARBA00023125"/>
    </source>
</evidence>
<dbReference type="Pfam" id="PF02365">
    <property type="entry name" value="NAM"/>
    <property type="match status" value="1"/>
</dbReference>
<dbReference type="GO" id="GO:0006355">
    <property type="term" value="P:regulation of DNA-templated transcription"/>
    <property type="evidence" value="ECO:0007669"/>
    <property type="project" value="InterPro"/>
</dbReference>
<keyword evidence="3" id="KW-0238">DNA-binding</keyword>
<dbReference type="GO" id="GO:0005634">
    <property type="term" value="C:nucleus"/>
    <property type="evidence" value="ECO:0007669"/>
    <property type="project" value="UniProtKB-SubCell"/>
</dbReference>
<dbReference type="AlphaFoldDB" id="A0A8J5G3X9"/>
<feature type="domain" description="NAC" evidence="6">
    <location>
        <begin position="7"/>
        <end position="157"/>
    </location>
</feature>
<comment type="caution">
    <text evidence="7">The sequence shown here is derived from an EMBL/GenBank/DDBJ whole genome shotgun (WGS) entry which is preliminary data.</text>
</comment>
<gene>
    <name evidence="7" type="ORF">ZIOFF_052426</name>
</gene>
<dbReference type="GO" id="GO:0003677">
    <property type="term" value="F:DNA binding"/>
    <property type="evidence" value="ECO:0007669"/>
    <property type="project" value="UniProtKB-KW"/>
</dbReference>
<sequence length="380" mass="42433">MMSMSSLPLGFRFHPTDVELVCYYLKRKIMGKSFLFEAISEIELYKYAPWDLPAKAQFHSKDLEWYFFCPRARKHLNGSRANRITDIGYWKITGKDRPINHKSCDIGMKKTLIFHVGKAPNGDRTNWVMYEYRLQDKSLADSGFSQDAYVLCKIFQKSGPGPKVGEQYGAPFNEADWEDDMAVDLSSFPLVSSPSLKTFDNQNATMDSFCQESRASTVGEVSFNANHYESDGISLEHLADILASPYFHLENGPSEVSDMLDPTILPGVSEETSGNICQSDAAFKNDEMCNLILSDLSADSFLELNDLCCLGESYASNVVRPDHSSFQYPIDFYPGSQITTASGVGDCLHAGRETALEQTEQDLEIEAFVGSFLNPTAPGF</sequence>
<evidence type="ECO:0000313" key="8">
    <source>
        <dbReference type="Proteomes" id="UP000734854"/>
    </source>
</evidence>
<reference evidence="7 8" key="1">
    <citation type="submission" date="2020-08" db="EMBL/GenBank/DDBJ databases">
        <title>Plant Genome Project.</title>
        <authorList>
            <person name="Zhang R.-G."/>
        </authorList>
    </citation>
    <scope>NUCLEOTIDE SEQUENCE [LARGE SCALE GENOMIC DNA]</scope>
    <source>
        <tissue evidence="7">Rhizome</tissue>
    </source>
</reference>
<comment type="subcellular location">
    <subcellularLocation>
        <location evidence="1">Nucleus</location>
    </subcellularLocation>
</comment>
<accession>A0A8J5G3X9</accession>
<dbReference type="EMBL" id="JACMSC010000014">
    <property type="protein sequence ID" value="KAG6491094.1"/>
    <property type="molecule type" value="Genomic_DNA"/>
</dbReference>
<evidence type="ECO:0000259" key="6">
    <source>
        <dbReference type="PROSITE" id="PS51005"/>
    </source>
</evidence>
<keyword evidence="5" id="KW-0539">Nucleus</keyword>
<protein>
    <recommendedName>
        <fullName evidence="6">NAC domain-containing protein</fullName>
    </recommendedName>
</protein>
<keyword evidence="8" id="KW-1185">Reference proteome</keyword>
<dbReference type="FunFam" id="2.170.150.80:FF:000002">
    <property type="entry name" value="Nac domain-containing protein 86"/>
    <property type="match status" value="1"/>
</dbReference>
<organism evidence="7 8">
    <name type="scientific">Zingiber officinale</name>
    <name type="common">Ginger</name>
    <name type="synonym">Amomum zingiber</name>
    <dbReference type="NCBI Taxonomy" id="94328"/>
    <lineage>
        <taxon>Eukaryota</taxon>
        <taxon>Viridiplantae</taxon>
        <taxon>Streptophyta</taxon>
        <taxon>Embryophyta</taxon>
        <taxon>Tracheophyta</taxon>
        <taxon>Spermatophyta</taxon>
        <taxon>Magnoliopsida</taxon>
        <taxon>Liliopsida</taxon>
        <taxon>Zingiberales</taxon>
        <taxon>Zingiberaceae</taxon>
        <taxon>Zingiber</taxon>
    </lineage>
</organism>
<evidence type="ECO:0000256" key="5">
    <source>
        <dbReference type="ARBA" id="ARBA00023242"/>
    </source>
</evidence>
<evidence type="ECO:0000256" key="2">
    <source>
        <dbReference type="ARBA" id="ARBA00023015"/>
    </source>
</evidence>
<dbReference type="InterPro" id="IPR003441">
    <property type="entry name" value="NAC-dom"/>
</dbReference>
<dbReference type="OrthoDB" id="645697at2759"/>
<evidence type="ECO:0000313" key="7">
    <source>
        <dbReference type="EMBL" id="KAG6491094.1"/>
    </source>
</evidence>
<evidence type="ECO:0000256" key="1">
    <source>
        <dbReference type="ARBA" id="ARBA00004123"/>
    </source>
</evidence>
<dbReference type="PROSITE" id="PS51005">
    <property type="entry name" value="NAC"/>
    <property type="match status" value="1"/>
</dbReference>